<evidence type="ECO:0000313" key="1">
    <source>
        <dbReference type="EMBL" id="PKI67462.1"/>
    </source>
</evidence>
<dbReference type="AlphaFoldDB" id="A0A2I0KG40"/>
<evidence type="ECO:0000313" key="2">
    <source>
        <dbReference type="Proteomes" id="UP000233551"/>
    </source>
</evidence>
<proteinExistence type="predicted"/>
<sequence>MRPASMLTTVTRASSRACDCPQKIKVVEFKRYEVPIDQRYHLCYYQGRMLQYWDYEEFIIYTFQNSLTRPALDWFMSLRAVDIPTWMDLSRIFIDQY</sequence>
<reference evidence="1 2" key="1">
    <citation type="submission" date="2017-11" db="EMBL/GenBank/DDBJ databases">
        <title>De-novo sequencing of pomegranate (Punica granatum L.) genome.</title>
        <authorList>
            <person name="Akparov Z."/>
            <person name="Amiraslanov A."/>
            <person name="Hajiyeva S."/>
            <person name="Abbasov M."/>
            <person name="Kaur K."/>
            <person name="Hamwieh A."/>
            <person name="Solovyev V."/>
            <person name="Salamov A."/>
            <person name="Braich B."/>
            <person name="Kosarev P."/>
            <person name="Mahmoud A."/>
            <person name="Hajiyev E."/>
            <person name="Babayeva S."/>
            <person name="Izzatullayeva V."/>
            <person name="Mammadov A."/>
            <person name="Mammadov A."/>
            <person name="Sharifova S."/>
            <person name="Ojaghi J."/>
            <person name="Eynullazada K."/>
            <person name="Bayramov B."/>
            <person name="Abdulazimova A."/>
            <person name="Shahmuradov I."/>
        </authorList>
    </citation>
    <scope>NUCLEOTIDE SEQUENCE [LARGE SCALE GENOMIC DNA]</scope>
    <source>
        <strain evidence="2">cv. AG2017</strain>
        <tissue evidence="1">Leaf</tissue>
    </source>
</reference>
<organism evidence="1 2">
    <name type="scientific">Punica granatum</name>
    <name type="common">Pomegranate</name>
    <dbReference type="NCBI Taxonomy" id="22663"/>
    <lineage>
        <taxon>Eukaryota</taxon>
        <taxon>Viridiplantae</taxon>
        <taxon>Streptophyta</taxon>
        <taxon>Embryophyta</taxon>
        <taxon>Tracheophyta</taxon>
        <taxon>Spermatophyta</taxon>
        <taxon>Magnoliopsida</taxon>
        <taxon>eudicotyledons</taxon>
        <taxon>Gunneridae</taxon>
        <taxon>Pentapetalae</taxon>
        <taxon>rosids</taxon>
        <taxon>malvids</taxon>
        <taxon>Myrtales</taxon>
        <taxon>Lythraceae</taxon>
        <taxon>Punica</taxon>
    </lineage>
</organism>
<accession>A0A2I0KG40</accession>
<dbReference type="EMBL" id="PGOL01000597">
    <property type="protein sequence ID" value="PKI67462.1"/>
    <property type="molecule type" value="Genomic_DNA"/>
</dbReference>
<protein>
    <recommendedName>
        <fullName evidence="3">Retrotransposon gag domain-containing protein</fullName>
    </recommendedName>
</protein>
<name>A0A2I0KG40_PUNGR</name>
<keyword evidence="2" id="KW-1185">Reference proteome</keyword>
<evidence type="ECO:0008006" key="3">
    <source>
        <dbReference type="Google" id="ProtNLM"/>
    </source>
</evidence>
<dbReference type="Proteomes" id="UP000233551">
    <property type="component" value="Unassembled WGS sequence"/>
</dbReference>
<comment type="caution">
    <text evidence="1">The sequence shown here is derived from an EMBL/GenBank/DDBJ whole genome shotgun (WGS) entry which is preliminary data.</text>
</comment>
<gene>
    <name evidence="1" type="ORF">CRG98_012046</name>
</gene>